<dbReference type="EMBL" id="QYRP01000002">
    <property type="protein sequence ID" value="RJS46135.1"/>
    <property type="molecule type" value="Genomic_DNA"/>
</dbReference>
<dbReference type="PROSITE" id="PS51257">
    <property type="entry name" value="PROKAR_LIPOPROTEIN"/>
    <property type="match status" value="1"/>
</dbReference>
<comment type="caution">
    <text evidence="2">The sequence shown here is derived from an EMBL/GenBank/DDBJ whole genome shotgun (WGS) entry which is preliminary data.</text>
</comment>
<gene>
    <name evidence="2" type="ORF">D4739_07855</name>
</gene>
<evidence type="ECO:0000313" key="2">
    <source>
        <dbReference type="EMBL" id="RJS46135.1"/>
    </source>
</evidence>
<reference evidence="3" key="1">
    <citation type="submission" date="2018-09" db="EMBL/GenBank/DDBJ databases">
        <authorList>
            <person name="Zhu H."/>
        </authorList>
    </citation>
    <scope>NUCLEOTIDE SEQUENCE [LARGE SCALE GENOMIC DNA]</scope>
    <source>
        <strain evidence="3">K1W22B-1</strain>
    </source>
</reference>
<protein>
    <recommendedName>
        <fullName evidence="4">Lipoprotein</fullName>
    </recommendedName>
</protein>
<evidence type="ECO:0000256" key="1">
    <source>
        <dbReference type="SAM" id="SignalP"/>
    </source>
</evidence>
<dbReference type="OrthoDB" id="9957855at2"/>
<dbReference type="Proteomes" id="UP000276542">
    <property type="component" value="Unassembled WGS sequence"/>
</dbReference>
<dbReference type="RefSeq" id="WP_120060044.1">
    <property type="nucleotide sequence ID" value="NZ_QYRP01000002.1"/>
</dbReference>
<organism evidence="2 3">
    <name type="scientific">Nocardioides cavernaquae</name>
    <dbReference type="NCBI Taxonomy" id="2321396"/>
    <lineage>
        <taxon>Bacteria</taxon>
        <taxon>Bacillati</taxon>
        <taxon>Actinomycetota</taxon>
        <taxon>Actinomycetes</taxon>
        <taxon>Propionibacteriales</taxon>
        <taxon>Nocardioidaceae</taxon>
        <taxon>Nocardioides</taxon>
    </lineage>
</organism>
<feature type="chain" id="PRO_5039142906" description="Lipoprotein" evidence="1">
    <location>
        <begin position="18"/>
        <end position="145"/>
    </location>
</feature>
<evidence type="ECO:0000313" key="3">
    <source>
        <dbReference type="Proteomes" id="UP000276542"/>
    </source>
</evidence>
<sequence>MKKLLIALTACSTLALAGCGENETKAAAEPSALTKAEFIKQADAICAASEARIEKLGSEISENSSMEEITAFLEKKVIPELTSTVEKVRDLEPPKADADEVDAMLDALEAEVAKVKETPMAIMGDDAFADANKLAADYGLTTCAE</sequence>
<evidence type="ECO:0008006" key="4">
    <source>
        <dbReference type="Google" id="ProtNLM"/>
    </source>
</evidence>
<name>A0A3A5H9S7_9ACTN</name>
<keyword evidence="1" id="KW-0732">Signal</keyword>
<accession>A0A3A5H9S7</accession>
<dbReference type="AlphaFoldDB" id="A0A3A5H9S7"/>
<keyword evidence="3" id="KW-1185">Reference proteome</keyword>
<proteinExistence type="predicted"/>
<feature type="signal peptide" evidence="1">
    <location>
        <begin position="1"/>
        <end position="17"/>
    </location>
</feature>